<evidence type="ECO:0000256" key="1">
    <source>
        <dbReference type="ARBA" id="ARBA00004651"/>
    </source>
</evidence>
<feature type="region of interest" description="Disordered" evidence="6">
    <location>
        <begin position="718"/>
        <end position="741"/>
    </location>
</feature>
<evidence type="ECO:0000256" key="7">
    <source>
        <dbReference type="SAM" id="Phobius"/>
    </source>
</evidence>
<dbReference type="RefSeq" id="WP_265792929.1">
    <property type="nucleotide sequence ID" value="NZ_JAPIUZ010000003.1"/>
</dbReference>
<evidence type="ECO:0000256" key="3">
    <source>
        <dbReference type="ARBA" id="ARBA00022692"/>
    </source>
</evidence>
<proteinExistence type="predicted"/>
<feature type="transmembrane region" description="Helical" evidence="7">
    <location>
        <begin position="527"/>
        <end position="544"/>
    </location>
</feature>
<keyword evidence="2" id="KW-1003">Cell membrane</keyword>
<evidence type="ECO:0000256" key="5">
    <source>
        <dbReference type="ARBA" id="ARBA00023136"/>
    </source>
</evidence>
<dbReference type="PANTHER" id="PTHR30619">
    <property type="entry name" value="DNA INTERNALIZATION/COMPETENCE PROTEIN COMEC/REC2"/>
    <property type="match status" value="1"/>
</dbReference>
<protein>
    <submittedName>
        <fullName evidence="9">ComEC/Rec2 family competence protein</fullName>
    </submittedName>
</protein>
<feature type="transmembrane region" description="Helical" evidence="7">
    <location>
        <begin position="551"/>
        <end position="568"/>
    </location>
</feature>
<feature type="transmembrane region" description="Helical" evidence="7">
    <location>
        <begin position="461"/>
        <end position="488"/>
    </location>
</feature>
<feature type="domain" description="ComEC/Rec2-related protein" evidence="8">
    <location>
        <begin position="259"/>
        <end position="548"/>
    </location>
</feature>
<evidence type="ECO:0000256" key="2">
    <source>
        <dbReference type="ARBA" id="ARBA00022475"/>
    </source>
</evidence>
<feature type="transmembrane region" description="Helical" evidence="7">
    <location>
        <begin position="342"/>
        <end position="359"/>
    </location>
</feature>
<dbReference type="PANTHER" id="PTHR30619:SF1">
    <property type="entry name" value="RECOMBINATION PROTEIN 2"/>
    <property type="match status" value="1"/>
</dbReference>
<feature type="transmembrane region" description="Helical" evidence="7">
    <location>
        <begin position="364"/>
        <end position="381"/>
    </location>
</feature>
<keyword evidence="3 7" id="KW-0812">Transmembrane</keyword>
<evidence type="ECO:0000313" key="10">
    <source>
        <dbReference type="Proteomes" id="UP001301152"/>
    </source>
</evidence>
<evidence type="ECO:0000256" key="4">
    <source>
        <dbReference type="ARBA" id="ARBA00022989"/>
    </source>
</evidence>
<keyword evidence="10" id="KW-1185">Reference proteome</keyword>
<sequence>MLTAYRAFCTMAAMKGRVTECLLAEQRRFIVWVPVCLALGIAWYFSLSYEPAALPGVWVPLAVILSGWVLMWRGWLNVWCRLSGGVCASVAAGFMAAWSAGHAHTPMPELPRRATEITAVVRHVSDMQRDGHYIRSVELAEARFDTFYDDGMPPLQRIIRLKLREDDPVVLAAGDQVRVKALLLPPPFPSFPGGRDMQREFWFADVAGTGRALRQTERLGHSSVSLLHEGEAIQVLRVAWSARIRAALPGSAGAVAATLLVGESGSIPSVVREQFAAAGLAHILSVAGLHLGLVMMVLFWLSRFALVLLERAALYWPCKAIAACIALAGGGAYAVITGLHVPVMRSLIMASVAVAGLCLGRRVMSMRGLALAAAILLVWHPEFLLTAAFQMSFMAVMALIAGYEVLGPELSAYRARYVSNNLARIGHRLAGHGMALCITSLLAGLSALPVVMAHFGEIQPYFLIANLIVVPLMAVWIMPWGLVTFVLLPFHLEGLALVPMGWGIKLTMLIARVVASWPAAHMTFSGMPVRGLCLVLLGLCWLCLWRQRWRLLGCLPLCVGLLSSLFVAKPDILISPDGGMVGVRSGSALWLGGQAHDAAWVSRAWRQQLAVSAVHSFPQQGEGAGGRLICGEDSGPGVCVLMAHDKAILIDLRSAANSAQLTAAACGGMDVIISAAPLRGNCPDVPVRLDRFTAWRQGAQTIFIGFHTLRVRSGRDAQGKRPWVMAPGGHGLPDLPLAPSE</sequence>
<dbReference type="Proteomes" id="UP001301152">
    <property type="component" value="Unassembled WGS sequence"/>
</dbReference>
<feature type="transmembrane region" description="Helical" evidence="7">
    <location>
        <begin position="52"/>
        <end position="71"/>
    </location>
</feature>
<reference evidence="9 10" key="1">
    <citation type="submission" date="2022-11" db="EMBL/GenBank/DDBJ databases">
        <title>Genome sequencing of Acetobacter type strain.</title>
        <authorList>
            <person name="Heo J."/>
            <person name="Lee D."/>
            <person name="Han B.-H."/>
            <person name="Hong S.-B."/>
            <person name="Kwon S.-W."/>
        </authorList>
    </citation>
    <scope>NUCLEOTIDE SEQUENCE [LARGE SCALE GENOMIC DNA]</scope>
    <source>
        <strain evidence="9 10">KACC 21253</strain>
    </source>
</reference>
<evidence type="ECO:0000313" key="9">
    <source>
        <dbReference type="EMBL" id="MCX2563802.1"/>
    </source>
</evidence>
<keyword evidence="5 7" id="KW-0472">Membrane</keyword>
<feature type="transmembrane region" description="Helical" evidence="7">
    <location>
        <begin position="313"/>
        <end position="336"/>
    </location>
</feature>
<dbReference type="InterPro" id="IPR052159">
    <property type="entry name" value="Competence_DNA_uptake"/>
</dbReference>
<feature type="transmembrane region" description="Helical" evidence="7">
    <location>
        <begin position="434"/>
        <end position="455"/>
    </location>
</feature>
<gene>
    <name evidence="9" type="ORF">OQ497_07525</name>
</gene>
<organism evidence="9 10">
    <name type="scientific">Acetobacter thailandicus</name>
    <dbReference type="NCBI Taxonomy" id="1502842"/>
    <lineage>
        <taxon>Bacteria</taxon>
        <taxon>Pseudomonadati</taxon>
        <taxon>Pseudomonadota</taxon>
        <taxon>Alphaproteobacteria</taxon>
        <taxon>Acetobacterales</taxon>
        <taxon>Acetobacteraceae</taxon>
        <taxon>Acetobacter</taxon>
    </lineage>
</organism>
<dbReference type="EMBL" id="JAPIUZ010000003">
    <property type="protein sequence ID" value="MCX2563802.1"/>
    <property type="molecule type" value="Genomic_DNA"/>
</dbReference>
<feature type="transmembrane region" description="Helical" evidence="7">
    <location>
        <begin position="275"/>
        <end position="301"/>
    </location>
</feature>
<dbReference type="Pfam" id="PF03772">
    <property type="entry name" value="Competence"/>
    <property type="match status" value="1"/>
</dbReference>
<dbReference type="NCBIfam" id="TIGR00360">
    <property type="entry name" value="ComEC_N-term"/>
    <property type="match status" value="1"/>
</dbReference>
<feature type="transmembrane region" description="Helical" evidence="7">
    <location>
        <begin position="78"/>
        <end position="98"/>
    </location>
</feature>
<feature type="transmembrane region" description="Helical" evidence="7">
    <location>
        <begin position="495"/>
        <end position="515"/>
    </location>
</feature>
<evidence type="ECO:0000256" key="6">
    <source>
        <dbReference type="SAM" id="MobiDB-lite"/>
    </source>
</evidence>
<feature type="transmembrane region" description="Helical" evidence="7">
    <location>
        <begin position="29"/>
        <end position="46"/>
    </location>
</feature>
<feature type="transmembrane region" description="Helical" evidence="7">
    <location>
        <begin position="387"/>
        <end position="406"/>
    </location>
</feature>
<accession>A0ABT3QET1</accession>
<keyword evidence="4 7" id="KW-1133">Transmembrane helix</keyword>
<comment type="caution">
    <text evidence="9">The sequence shown here is derived from an EMBL/GenBank/DDBJ whole genome shotgun (WGS) entry which is preliminary data.</text>
</comment>
<comment type="subcellular location">
    <subcellularLocation>
        <location evidence="1">Cell membrane</location>
        <topology evidence="1">Multi-pass membrane protein</topology>
    </subcellularLocation>
</comment>
<evidence type="ECO:0000259" key="8">
    <source>
        <dbReference type="Pfam" id="PF03772"/>
    </source>
</evidence>
<dbReference type="InterPro" id="IPR004477">
    <property type="entry name" value="ComEC_N"/>
</dbReference>
<name>A0ABT3QET1_9PROT</name>